<dbReference type="InterPro" id="IPR016187">
    <property type="entry name" value="CTDL_fold"/>
</dbReference>
<dbReference type="InterPro" id="IPR005532">
    <property type="entry name" value="SUMF_dom"/>
</dbReference>
<dbReference type="Proteomes" id="UP001292094">
    <property type="component" value="Unassembled WGS sequence"/>
</dbReference>
<gene>
    <name evidence="3" type="ORF">Pmani_025154</name>
</gene>
<dbReference type="Gene3D" id="3.90.1580.10">
    <property type="entry name" value="paralog of FGE (formylglycine-generating enzyme)"/>
    <property type="match status" value="1"/>
</dbReference>
<proteinExistence type="inferred from homology"/>
<dbReference type="SUPFAM" id="SSF56436">
    <property type="entry name" value="C-type lectin-like"/>
    <property type="match status" value="1"/>
</dbReference>
<protein>
    <recommendedName>
        <fullName evidence="2">Sulfatase-modifying factor enzyme-like domain-containing protein</fullName>
    </recommendedName>
</protein>
<accession>A0AAE1P8B8</accession>
<dbReference type="GO" id="GO:0005783">
    <property type="term" value="C:endoplasmic reticulum"/>
    <property type="evidence" value="ECO:0007669"/>
    <property type="project" value="TreeGrafter"/>
</dbReference>
<feature type="domain" description="Sulfatase-modifying factor enzyme-like" evidence="2">
    <location>
        <begin position="1"/>
        <end position="243"/>
    </location>
</feature>
<evidence type="ECO:0000259" key="2">
    <source>
        <dbReference type="Pfam" id="PF03781"/>
    </source>
</evidence>
<comment type="caution">
    <text evidence="3">The sequence shown here is derived from an EMBL/GenBank/DDBJ whole genome shotgun (WGS) entry which is preliminary data.</text>
</comment>
<comment type="similarity">
    <text evidence="1">Belongs to the sulfatase-modifying factor family.</text>
</comment>
<organism evidence="3 4">
    <name type="scientific">Petrolisthes manimaculis</name>
    <dbReference type="NCBI Taxonomy" id="1843537"/>
    <lineage>
        <taxon>Eukaryota</taxon>
        <taxon>Metazoa</taxon>
        <taxon>Ecdysozoa</taxon>
        <taxon>Arthropoda</taxon>
        <taxon>Crustacea</taxon>
        <taxon>Multicrustacea</taxon>
        <taxon>Malacostraca</taxon>
        <taxon>Eumalacostraca</taxon>
        <taxon>Eucarida</taxon>
        <taxon>Decapoda</taxon>
        <taxon>Pleocyemata</taxon>
        <taxon>Anomura</taxon>
        <taxon>Galatheoidea</taxon>
        <taxon>Porcellanidae</taxon>
        <taxon>Petrolisthes</taxon>
    </lineage>
</organism>
<dbReference type="InterPro" id="IPR051043">
    <property type="entry name" value="Sulfatase_Mod_Factor_Kinase"/>
</dbReference>
<dbReference type="AlphaFoldDB" id="A0AAE1P8B8"/>
<dbReference type="GO" id="GO:0120147">
    <property type="term" value="F:formylglycine-generating oxidase activity"/>
    <property type="evidence" value="ECO:0007669"/>
    <property type="project" value="TreeGrafter"/>
</dbReference>
<evidence type="ECO:0000313" key="3">
    <source>
        <dbReference type="EMBL" id="KAK4302789.1"/>
    </source>
</evidence>
<dbReference type="PANTHER" id="PTHR23150:SF19">
    <property type="entry name" value="FORMYLGLYCINE-GENERATING ENZYME"/>
    <property type="match status" value="1"/>
</dbReference>
<evidence type="ECO:0000313" key="4">
    <source>
        <dbReference type="Proteomes" id="UP001292094"/>
    </source>
</evidence>
<sequence length="253" mass="28676">MDVYEVSNREFKKFVDATGYITEAEKFGNSFVLEGEVPEQTRSTISKAVLGAPWWLPITGADWTHPAGPYTNITNIMDHPVIHVSWNDGLEYCAWKNKRLPTEAEWEKACRAGKKDRLFPWGNKFTPNNTHRCNTWQGSFPYTDQGTDGCIGLCDIHTYTPNAYGVYNLIGNVWEWTYDWWTANHQSYTGTLRNPTGPNTGTDKVKKGGSYMCTKEFCYRYRCGARSSNTPDSSAGNLGFRCAADLLPDYLNK</sequence>
<reference evidence="3" key="1">
    <citation type="submission" date="2023-11" db="EMBL/GenBank/DDBJ databases">
        <title>Genome assemblies of two species of porcelain crab, Petrolisthes cinctipes and Petrolisthes manimaculis (Anomura: Porcellanidae).</title>
        <authorList>
            <person name="Angst P."/>
        </authorList>
    </citation>
    <scope>NUCLEOTIDE SEQUENCE</scope>
    <source>
        <strain evidence="3">PB745_02</strain>
        <tissue evidence="3">Gill</tissue>
    </source>
</reference>
<keyword evidence="4" id="KW-1185">Reference proteome</keyword>
<dbReference type="InterPro" id="IPR042095">
    <property type="entry name" value="SUMF_sf"/>
</dbReference>
<dbReference type="EMBL" id="JAWZYT010002667">
    <property type="protein sequence ID" value="KAK4302789.1"/>
    <property type="molecule type" value="Genomic_DNA"/>
</dbReference>
<dbReference type="PANTHER" id="PTHR23150">
    <property type="entry name" value="SULFATASE MODIFYING FACTOR 1, 2"/>
    <property type="match status" value="1"/>
</dbReference>
<dbReference type="Pfam" id="PF03781">
    <property type="entry name" value="FGE-sulfatase"/>
    <property type="match status" value="1"/>
</dbReference>
<name>A0AAE1P8B8_9EUCA</name>
<evidence type="ECO:0000256" key="1">
    <source>
        <dbReference type="ARBA" id="ARBA00005310"/>
    </source>
</evidence>